<proteinExistence type="predicted"/>
<dbReference type="RefSeq" id="WP_043874438.1">
    <property type="nucleotide sequence ID" value="NZ_CCVW01000002.1"/>
</dbReference>
<evidence type="ECO:0000313" key="2">
    <source>
        <dbReference type="Proteomes" id="UP000044071"/>
    </source>
</evidence>
<organism evidence="1 2">
    <name type="scientific">Legionella massiliensis</name>
    <dbReference type="NCBI Taxonomy" id="1034943"/>
    <lineage>
        <taxon>Bacteria</taxon>
        <taxon>Pseudomonadati</taxon>
        <taxon>Pseudomonadota</taxon>
        <taxon>Gammaproteobacteria</taxon>
        <taxon>Legionellales</taxon>
        <taxon>Legionellaceae</taxon>
        <taxon>Legionella</taxon>
    </lineage>
</organism>
<reference evidence="1 2" key="1">
    <citation type="submission" date="2014-06" db="EMBL/GenBank/DDBJ databases">
        <authorList>
            <person name="Urmite Genomes Urmite Genomes"/>
        </authorList>
    </citation>
    <scope>NUCLEOTIDE SEQUENCE [LARGE SCALE GENOMIC DNA]</scope>
</reference>
<keyword evidence="2" id="KW-1185">Reference proteome</keyword>
<protein>
    <submittedName>
        <fullName evidence="1">Uncharacterized protein</fullName>
    </submittedName>
</protein>
<dbReference type="AlphaFoldDB" id="A0A078L1U9"/>
<accession>A0A078L1U9</accession>
<dbReference type="STRING" id="1034943.BN59_02289"/>
<gene>
    <name evidence="1" type="ORF">BN59_02289</name>
</gene>
<sequence>MNKNINFLAGLSLILPVVGYSQTYNVINQSGYQVQIVSTCTGEGAIPYDLSNDRNYGIPPCSSNGKLKVTAQITTMPSTVVSCIEADFNGSDMTQYEYTVKSASMPHRIEAVCYKSGEHN</sequence>
<evidence type="ECO:0000313" key="1">
    <source>
        <dbReference type="EMBL" id="CDZ77993.1"/>
    </source>
</evidence>
<name>A0A078L1U9_9GAMM</name>
<dbReference type="EMBL" id="CCSB01000002">
    <property type="protein sequence ID" value="CDZ77993.1"/>
    <property type="molecule type" value="Genomic_DNA"/>
</dbReference>
<dbReference type="Proteomes" id="UP000044071">
    <property type="component" value="Unassembled WGS sequence"/>
</dbReference>